<sequence length="616" mass="66898">MMEFVKSRRGKPLARSLFGSLVLAGLLVIPGGNRGRVLAQPPGLILTSPAASLEGVPARLDAAQALVRSKSAHREAKRLEDEGSPTCVDRYYEATVFAYAALTTQGGTLEAGWDQTQAPCHYNQNLADCLRTAGTFGRLDPRSHLQINGPAGPIVVQITHRGFVWSPQDFEELHDARSAPKNPAQHRSYQRAGLGAAEVSARSNPKLTPSDRFLAPRSYFPATAILHPELGPWIGLEGGAAQSVDLLELYDPLRATCVELGGSRYPLACNLDAPVAMAEASIGSRRIAFIGFLYPSTVLDNAFLGFMEPYQPGKIPVVFVHGLRDNPYTFTDIINGLRSRPGFLDQYQIVGYQYPTGINFIRSAALFRRSLRDMAATFDPQSRDPGLQNSVFIGHSMGGLLIKLQITWSGDAIWRLASTQPLESLIASESTKTFLRDLFFFEPLPFVRRVVFMGTPHDGAALANRAVGRVTSRLVQRSPDSCELVAQLQRDNPGAVLPYIAKLPTSIDLLTKSNPILEAMRQLPINPATTYHTIAGTSMLPPQFARGDGVVPLSSAHSDGAASEHWIPTTHTRMNASPYTLMEVDRILRMHLAETAGVPQAGRYGTAAEGSGNPTP</sequence>
<dbReference type="PANTHER" id="PTHR37946">
    <property type="entry name" value="SLL1969 PROTEIN"/>
    <property type="match status" value="1"/>
</dbReference>
<evidence type="ECO:0008006" key="2">
    <source>
        <dbReference type="Google" id="ProtNLM"/>
    </source>
</evidence>
<dbReference type="InterPro" id="IPR029058">
    <property type="entry name" value="AB_hydrolase_fold"/>
</dbReference>
<dbReference type="AlphaFoldDB" id="A0AAU7CDQ8"/>
<proteinExistence type="predicted"/>
<gene>
    <name evidence="1" type="ORF">V5E97_31655</name>
</gene>
<dbReference type="EMBL" id="CP155447">
    <property type="protein sequence ID" value="XBH02836.1"/>
    <property type="molecule type" value="Genomic_DNA"/>
</dbReference>
<dbReference type="RefSeq" id="WP_406695578.1">
    <property type="nucleotide sequence ID" value="NZ_CP155447.1"/>
</dbReference>
<dbReference type="SUPFAM" id="SSF53474">
    <property type="entry name" value="alpha/beta-Hydrolases"/>
    <property type="match status" value="1"/>
</dbReference>
<organism evidence="1">
    <name type="scientific">Singulisphaera sp. Ch08</name>
    <dbReference type="NCBI Taxonomy" id="3120278"/>
    <lineage>
        <taxon>Bacteria</taxon>
        <taxon>Pseudomonadati</taxon>
        <taxon>Planctomycetota</taxon>
        <taxon>Planctomycetia</taxon>
        <taxon>Isosphaerales</taxon>
        <taxon>Isosphaeraceae</taxon>
        <taxon>Singulisphaera</taxon>
    </lineage>
</organism>
<evidence type="ECO:0000313" key="1">
    <source>
        <dbReference type="EMBL" id="XBH02836.1"/>
    </source>
</evidence>
<reference evidence="1" key="1">
    <citation type="submission" date="2024-05" db="EMBL/GenBank/DDBJ databases">
        <title>Planctomycetes of the genus Singulisphaera possess chitinolytic capabilities.</title>
        <authorList>
            <person name="Ivanova A."/>
        </authorList>
    </citation>
    <scope>NUCLEOTIDE SEQUENCE</scope>
    <source>
        <strain evidence="1">Ch08T</strain>
    </source>
</reference>
<dbReference type="PANTHER" id="PTHR37946:SF1">
    <property type="entry name" value="SLL1969 PROTEIN"/>
    <property type="match status" value="1"/>
</dbReference>
<accession>A0AAU7CDQ8</accession>
<protein>
    <recommendedName>
        <fullName evidence="2">Alpha/beta hydrolase</fullName>
    </recommendedName>
</protein>
<name>A0AAU7CDQ8_9BACT</name>
<dbReference type="Gene3D" id="3.40.50.1820">
    <property type="entry name" value="alpha/beta hydrolase"/>
    <property type="match status" value="1"/>
</dbReference>